<feature type="compositionally biased region" description="Polar residues" evidence="7">
    <location>
        <begin position="287"/>
        <end position="297"/>
    </location>
</feature>
<evidence type="ECO:0000313" key="10">
    <source>
        <dbReference type="Proteomes" id="UP000314982"/>
    </source>
</evidence>
<dbReference type="STRING" id="62062.ENSHHUP00000090272"/>
<accession>A0A4W5RNF0</accession>
<reference evidence="9" key="3">
    <citation type="submission" date="2025-09" db="UniProtKB">
        <authorList>
            <consortium name="Ensembl"/>
        </authorList>
    </citation>
    <scope>IDENTIFICATION</scope>
</reference>
<evidence type="ECO:0000256" key="4">
    <source>
        <dbReference type="ARBA" id="ARBA00022833"/>
    </source>
</evidence>
<comment type="subcellular location">
    <subcellularLocation>
        <location evidence="1">Nucleus</location>
    </subcellularLocation>
</comment>
<reference evidence="9" key="2">
    <citation type="submission" date="2025-08" db="UniProtKB">
        <authorList>
            <consortium name="Ensembl"/>
        </authorList>
    </citation>
    <scope>IDENTIFICATION</scope>
</reference>
<keyword evidence="3 6" id="KW-0863">Zinc-finger</keyword>
<feature type="region of interest" description="Disordered" evidence="7">
    <location>
        <begin position="159"/>
        <end position="192"/>
    </location>
</feature>
<keyword evidence="4" id="KW-0862">Zinc</keyword>
<evidence type="ECO:0000256" key="1">
    <source>
        <dbReference type="ARBA" id="ARBA00004123"/>
    </source>
</evidence>
<dbReference type="PROSITE" id="PS00028">
    <property type="entry name" value="ZINC_FINGER_C2H2_1"/>
    <property type="match status" value="2"/>
</dbReference>
<proteinExistence type="predicted"/>
<dbReference type="PANTHER" id="PTHR24396">
    <property type="entry name" value="ZINC FINGER PROTEIN"/>
    <property type="match status" value="1"/>
</dbReference>
<dbReference type="InterPro" id="IPR051643">
    <property type="entry name" value="Transcr_Reg_ZincFinger"/>
</dbReference>
<organism evidence="9 10">
    <name type="scientific">Hucho hucho</name>
    <name type="common">huchen</name>
    <dbReference type="NCBI Taxonomy" id="62062"/>
    <lineage>
        <taxon>Eukaryota</taxon>
        <taxon>Metazoa</taxon>
        <taxon>Chordata</taxon>
        <taxon>Craniata</taxon>
        <taxon>Vertebrata</taxon>
        <taxon>Euteleostomi</taxon>
        <taxon>Actinopterygii</taxon>
        <taxon>Neopterygii</taxon>
        <taxon>Teleostei</taxon>
        <taxon>Protacanthopterygii</taxon>
        <taxon>Salmoniformes</taxon>
        <taxon>Salmonidae</taxon>
        <taxon>Salmoninae</taxon>
        <taxon>Hucho</taxon>
    </lineage>
</organism>
<feature type="region of interest" description="Disordered" evidence="7">
    <location>
        <begin position="216"/>
        <end position="439"/>
    </location>
</feature>
<feature type="compositionally biased region" description="Polar residues" evidence="7">
    <location>
        <begin position="263"/>
        <end position="279"/>
    </location>
</feature>
<dbReference type="PROSITE" id="PS50157">
    <property type="entry name" value="ZINC_FINGER_C2H2_2"/>
    <property type="match status" value="2"/>
</dbReference>
<name>A0A4W5RNF0_9TELE</name>
<dbReference type="PANTHER" id="PTHR24396:SF22">
    <property type="entry name" value="PROTEIN WIZ"/>
    <property type="match status" value="1"/>
</dbReference>
<dbReference type="Proteomes" id="UP000314982">
    <property type="component" value="Unassembled WGS sequence"/>
</dbReference>
<feature type="compositionally biased region" description="Polar residues" evidence="7">
    <location>
        <begin position="379"/>
        <end position="389"/>
    </location>
</feature>
<dbReference type="InterPro" id="IPR013087">
    <property type="entry name" value="Znf_C2H2_type"/>
</dbReference>
<dbReference type="SUPFAM" id="SSF57667">
    <property type="entry name" value="beta-beta-alpha zinc fingers"/>
    <property type="match status" value="1"/>
</dbReference>
<dbReference type="GO" id="GO:0000978">
    <property type="term" value="F:RNA polymerase II cis-regulatory region sequence-specific DNA binding"/>
    <property type="evidence" value="ECO:0007669"/>
    <property type="project" value="TreeGrafter"/>
</dbReference>
<dbReference type="AlphaFoldDB" id="A0A4W5RNF0"/>
<evidence type="ECO:0000259" key="8">
    <source>
        <dbReference type="PROSITE" id="PS50157"/>
    </source>
</evidence>
<keyword evidence="2" id="KW-0479">Metal-binding</keyword>
<dbReference type="InterPro" id="IPR036236">
    <property type="entry name" value="Znf_C2H2_sf"/>
</dbReference>
<keyword evidence="5" id="KW-0539">Nucleus</keyword>
<dbReference type="Ensembl" id="ENSHHUT00000093067.1">
    <property type="protein sequence ID" value="ENSHHUP00000090272.1"/>
    <property type="gene ID" value="ENSHHUG00000052120.1"/>
</dbReference>
<dbReference type="GO" id="GO:0005634">
    <property type="term" value="C:nucleus"/>
    <property type="evidence" value="ECO:0007669"/>
    <property type="project" value="UniProtKB-SubCell"/>
</dbReference>
<evidence type="ECO:0000313" key="9">
    <source>
        <dbReference type="Ensembl" id="ENSHHUP00000090272.1"/>
    </source>
</evidence>
<evidence type="ECO:0000256" key="7">
    <source>
        <dbReference type="SAM" id="MobiDB-lite"/>
    </source>
</evidence>
<sequence length="539" mass="59523">MQEHSQSRPGAGKRERGVKGARFRCVECGWNLSNRQALADHHRRHQESRQKILEEIGKLSDSGKGETMQGEPSKVTKPASPVLEPFVAPVTTPAPVPFTEPVPAPFTEPDPVPVPVRAPVKARAKIPVKAKVKGPANRCYLCLKCDFSTRTSQALANHAKTHNRKPTGLQRASPRFQPKLTPMEPPVSPGSASGLTSISLTCDQCAFQDSSQTALKEHQHVAHPAQTSICREGPEEINGPGSRIDASSPPCSDKLSKPVSPPEGQSQSKANKYFSSSWISAMEDSDTQPQPSNTATAPQRREIAFKTIGNKRANRRGKAGTELLRPNPRLDSGPPETDDAQSQGQSPDLATDMNQKETESLVESKPLTRARSFRDDSSLKQSLTASCSTEGKPVKEEEEDGEPKVAFGKKSNKVFSVENDDDDDDNDDHDEEEEEEENIRRFLAEGISDEDYEEIDEETGTLKSVERKCPYCPDRFHNGIGLANHVRGHLNRVGVSYNVRHFISPEEVNAIEKKFSYQKKKKKGIWNLCYYIVRTLSGV</sequence>
<evidence type="ECO:0000256" key="3">
    <source>
        <dbReference type="ARBA" id="ARBA00022771"/>
    </source>
</evidence>
<dbReference type="GO" id="GO:0000981">
    <property type="term" value="F:DNA-binding transcription factor activity, RNA polymerase II-specific"/>
    <property type="evidence" value="ECO:0007669"/>
    <property type="project" value="TreeGrafter"/>
</dbReference>
<reference evidence="10" key="1">
    <citation type="submission" date="2018-06" db="EMBL/GenBank/DDBJ databases">
        <title>Genome assembly of Danube salmon.</title>
        <authorList>
            <person name="Macqueen D.J."/>
            <person name="Gundappa M.K."/>
        </authorList>
    </citation>
    <scope>NUCLEOTIDE SEQUENCE [LARGE SCALE GENOMIC DNA]</scope>
</reference>
<dbReference type="Gene3D" id="3.30.160.60">
    <property type="entry name" value="Classic Zinc Finger"/>
    <property type="match status" value="1"/>
</dbReference>
<protein>
    <recommendedName>
        <fullName evidence="8">C2H2-type domain-containing protein</fullName>
    </recommendedName>
</protein>
<feature type="region of interest" description="Disordered" evidence="7">
    <location>
        <begin position="56"/>
        <end position="80"/>
    </location>
</feature>
<evidence type="ECO:0000256" key="6">
    <source>
        <dbReference type="PROSITE-ProRule" id="PRU00042"/>
    </source>
</evidence>
<evidence type="ECO:0000256" key="2">
    <source>
        <dbReference type="ARBA" id="ARBA00022723"/>
    </source>
</evidence>
<dbReference type="GO" id="GO:0008270">
    <property type="term" value="F:zinc ion binding"/>
    <property type="evidence" value="ECO:0007669"/>
    <property type="project" value="UniProtKB-KW"/>
</dbReference>
<feature type="domain" description="C2H2-type" evidence="8">
    <location>
        <begin position="140"/>
        <end position="167"/>
    </location>
</feature>
<feature type="domain" description="C2H2-type" evidence="8">
    <location>
        <begin position="23"/>
        <end position="50"/>
    </location>
</feature>
<feature type="compositionally biased region" description="Acidic residues" evidence="7">
    <location>
        <begin position="418"/>
        <end position="437"/>
    </location>
</feature>
<dbReference type="Pfam" id="PF00096">
    <property type="entry name" value="zf-C2H2"/>
    <property type="match status" value="1"/>
</dbReference>
<evidence type="ECO:0000256" key="5">
    <source>
        <dbReference type="ARBA" id="ARBA00023242"/>
    </source>
</evidence>
<dbReference type="SMART" id="SM00355">
    <property type="entry name" value="ZnF_C2H2"/>
    <property type="match status" value="4"/>
</dbReference>
<keyword evidence="10" id="KW-1185">Reference proteome</keyword>